<evidence type="ECO:0000313" key="11">
    <source>
        <dbReference type="Proteomes" id="UP000637643"/>
    </source>
</evidence>
<feature type="domain" description="Fe/B12 periplasmic-binding" evidence="9">
    <location>
        <begin position="362"/>
        <end position="614"/>
    </location>
</feature>
<dbReference type="Pfam" id="PF12833">
    <property type="entry name" value="HTH_18"/>
    <property type="match status" value="1"/>
</dbReference>
<dbReference type="Gene3D" id="3.40.50.1980">
    <property type="entry name" value="Nitrogenase molybdenum iron protein domain"/>
    <property type="match status" value="2"/>
</dbReference>
<dbReference type="InterPro" id="IPR002491">
    <property type="entry name" value="ABC_transptr_periplasmic_BD"/>
</dbReference>
<keyword evidence="5" id="KW-0805">Transcription regulation</keyword>
<dbReference type="PANTHER" id="PTHR30532">
    <property type="entry name" value="IRON III DICITRATE-BINDING PERIPLASMIC PROTEIN"/>
    <property type="match status" value="1"/>
</dbReference>
<reference evidence="10" key="1">
    <citation type="journal article" date="2014" name="Int. J. Syst. Evol. Microbiol.">
        <title>Complete genome sequence of Corynebacterium casei LMG S-19264T (=DSM 44701T), isolated from a smear-ripened cheese.</title>
        <authorList>
            <consortium name="US DOE Joint Genome Institute (JGI-PGF)"/>
            <person name="Walter F."/>
            <person name="Albersmeier A."/>
            <person name="Kalinowski J."/>
            <person name="Ruckert C."/>
        </authorList>
    </citation>
    <scope>NUCLEOTIDE SEQUENCE</scope>
    <source>
        <strain evidence="10">CGMCC 1.16134</strain>
    </source>
</reference>
<keyword evidence="7" id="KW-0804">Transcription</keyword>
<comment type="similarity">
    <text evidence="2">Belongs to the bacterial solute-binding protein 8 family.</text>
</comment>
<name>A0A917C2V1_9BACL</name>
<evidence type="ECO:0000256" key="3">
    <source>
        <dbReference type="ARBA" id="ARBA00022448"/>
    </source>
</evidence>
<evidence type="ECO:0008006" key="12">
    <source>
        <dbReference type="Google" id="ProtNLM"/>
    </source>
</evidence>
<comment type="caution">
    <text evidence="10">The sequence shown here is derived from an EMBL/GenBank/DDBJ whole genome shotgun (WGS) entry which is preliminary data.</text>
</comment>
<evidence type="ECO:0000259" key="8">
    <source>
        <dbReference type="PROSITE" id="PS01124"/>
    </source>
</evidence>
<dbReference type="InterPro" id="IPR051313">
    <property type="entry name" value="Bact_iron-sidero_bind"/>
</dbReference>
<evidence type="ECO:0000313" key="10">
    <source>
        <dbReference type="EMBL" id="GGF67398.1"/>
    </source>
</evidence>
<dbReference type="PROSITE" id="PS01124">
    <property type="entry name" value="HTH_ARAC_FAMILY_2"/>
    <property type="match status" value="1"/>
</dbReference>
<keyword evidence="3" id="KW-0813">Transport</keyword>
<feature type="domain" description="HTH araC/xylS-type" evidence="8">
    <location>
        <begin position="166"/>
        <end position="264"/>
    </location>
</feature>
<keyword evidence="4" id="KW-0732">Signal</keyword>
<reference evidence="10" key="2">
    <citation type="submission" date="2020-09" db="EMBL/GenBank/DDBJ databases">
        <authorList>
            <person name="Sun Q."/>
            <person name="Zhou Y."/>
        </authorList>
    </citation>
    <scope>NUCLEOTIDE SEQUENCE</scope>
    <source>
        <strain evidence="10">CGMCC 1.16134</strain>
    </source>
</reference>
<comment type="subcellular location">
    <subcellularLocation>
        <location evidence="1">Cell envelope</location>
    </subcellularLocation>
</comment>
<dbReference type="GO" id="GO:0030288">
    <property type="term" value="C:outer membrane-bounded periplasmic space"/>
    <property type="evidence" value="ECO:0007669"/>
    <property type="project" value="TreeGrafter"/>
</dbReference>
<dbReference type="InterPro" id="IPR020449">
    <property type="entry name" value="Tscrpt_reg_AraC-type_HTH"/>
</dbReference>
<dbReference type="Pfam" id="PF01497">
    <property type="entry name" value="Peripla_BP_2"/>
    <property type="match status" value="1"/>
</dbReference>
<gene>
    <name evidence="10" type="ORF">GCM10010912_10460</name>
</gene>
<evidence type="ECO:0000256" key="4">
    <source>
        <dbReference type="ARBA" id="ARBA00022729"/>
    </source>
</evidence>
<keyword evidence="11" id="KW-1185">Reference proteome</keyword>
<dbReference type="Gene3D" id="1.10.10.60">
    <property type="entry name" value="Homeodomain-like"/>
    <property type="match status" value="2"/>
</dbReference>
<dbReference type="PROSITE" id="PS00041">
    <property type="entry name" value="HTH_ARAC_FAMILY_1"/>
    <property type="match status" value="1"/>
</dbReference>
<dbReference type="PANTHER" id="PTHR30532:SF26">
    <property type="entry name" value="IRON(3+)-HYDROXAMATE-BINDING PROTEIN FHUD"/>
    <property type="match status" value="1"/>
</dbReference>
<evidence type="ECO:0000256" key="2">
    <source>
        <dbReference type="ARBA" id="ARBA00008814"/>
    </source>
</evidence>
<dbReference type="PROSITE" id="PS50983">
    <property type="entry name" value="FE_B12_PBP"/>
    <property type="match status" value="1"/>
</dbReference>
<evidence type="ECO:0000256" key="7">
    <source>
        <dbReference type="ARBA" id="ARBA00023163"/>
    </source>
</evidence>
<evidence type="ECO:0000256" key="5">
    <source>
        <dbReference type="ARBA" id="ARBA00023015"/>
    </source>
</evidence>
<dbReference type="InterPro" id="IPR009057">
    <property type="entry name" value="Homeodomain-like_sf"/>
</dbReference>
<dbReference type="Proteomes" id="UP000637643">
    <property type="component" value="Unassembled WGS sequence"/>
</dbReference>
<dbReference type="SUPFAM" id="SSF53807">
    <property type="entry name" value="Helical backbone' metal receptor"/>
    <property type="match status" value="1"/>
</dbReference>
<dbReference type="AlphaFoldDB" id="A0A917C2V1"/>
<dbReference type="SUPFAM" id="SSF46689">
    <property type="entry name" value="Homeodomain-like"/>
    <property type="match status" value="2"/>
</dbReference>
<evidence type="ECO:0000259" key="9">
    <source>
        <dbReference type="PROSITE" id="PS50983"/>
    </source>
</evidence>
<sequence>MWNQSPVQLIDIRHHVLKTGDSFHAYTFPANGFLFVHQGAAKVNLDSAEYLSTEFNVMHNIKGAVLHISGINQPVDYYLLLYKPLVGQSRLSRDVQADLVGPQSYVFQAQYPLSLLSLLVQMIDLWTTGEELDRLQVSGLFIQWVHEQFRQLSLVEDEHLEPDLAQRIAQYIHEHLHRTISMETMAEIFHYSTHHLARVFKRKYGYSPIEYAIQTRIARAKTLLSESDVSIREVAESVGYKDLYYFSRIFKRVTGETPAQFKLHSPRSKSSIRPKEMPESFIAPRCGQRYIDNNDNHYQYDTWSVNEVNVRLKSSFAVTLLFSLSLLLAACGGAGTDEPAVETRMYKDAMGRQVEIPVNPSRTVVLTYGGYLLPLDLKPVGVNQETLDQYPQDMADVESIGKGTGNKEAILALLPDLIILPDYLSEDIIVSYEKIAPTVAVAWGGDPDVIDTLRTVGDIMNRKQEAEAWIAKFEGKLQGVRDQVNIQLEPGTTAISFVLSSGEVLLGGEGGTLGKLIYQDFGFKMPEEFKAFADGGTVLSMEKLVDQPADYFFTQMDEDEFKQMTELFKEPVYQTIPAVKNNRIINVSREKWNYGPYTVEQGVDALIQQVSQLQQ</sequence>
<dbReference type="GO" id="GO:0043565">
    <property type="term" value="F:sequence-specific DNA binding"/>
    <property type="evidence" value="ECO:0007669"/>
    <property type="project" value="InterPro"/>
</dbReference>
<keyword evidence="6" id="KW-0238">DNA-binding</keyword>
<dbReference type="GO" id="GO:0003700">
    <property type="term" value="F:DNA-binding transcription factor activity"/>
    <property type="evidence" value="ECO:0007669"/>
    <property type="project" value="InterPro"/>
</dbReference>
<dbReference type="EMBL" id="BMKR01000004">
    <property type="protein sequence ID" value="GGF67398.1"/>
    <property type="molecule type" value="Genomic_DNA"/>
</dbReference>
<accession>A0A917C2V1</accession>
<proteinExistence type="inferred from homology"/>
<evidence type="ECO:0000256" key="1">
    <source>
        <dbReference type="ARBA" id="ARBA00004196"/>
    </source>
</evidence>
<organism evidence="10 11">
    <name type="scientific">Paenibacillus albidus</name>
    <dbReference type="NCBI Taxonomy" id="2041023"/>
    <lineage>
        <taxon>Bacteria</taxon>
        <taxon>Bacillati</taxon>
        <taxon>Bacillota</taxon>
        <taxon>Bacilli</taxon>
        <taxon>Bacillales</taxon>
        <taxon>Paenibacillaceae</taxon>
        <taxon>Paenibacillus</taxon>
    </lineage>
</organism>
<dbReference type="InterPro" id="IPR018062">
    <property type="entry name" value="HTH_AraC-typ_CS"/>
</dbReference>
<dbReference type="SMART" id="SM00342">
    <property type="entry name" value="HTH_ARAC"/>
    <property type="match status" value="1"/>
</dbReference>
<dbReference type="InterPro" id="IPR018060">
    <property type="entry name" value="HTH_AraC"/>
</dbReference>
<evidence type="ECO:0000256" key="6">
    <source>
        <dbReference type="ARBA" id="ARBA00023125"/>
    </source>
</evidence>
<dbReference type="RefSeq" id="WP_229696002.1">
    <property type="nucleotide sequence ID" value="NZ_BMKR01000004.1"/>
</dbReference>
<dbReference type="GO" id="GO:1901678">
    <property type="term" value="P:iron coordination entity transport"/>
    <property type="evidence" value="ECO:0007669"/>
    <property type="project" value="UniProtKB-ARBA"/>
</dbReference>
<dbReference type="PRINTS" id="PR00032">
    <property type="entry name" value="HTHARAC"/>
</dbReference>
<protein>
    <recommendedName>
        <fullName evidence="12">Helix-turn-helix domain-containing protein</fullName>
    </recommendedName>
</protein>